<name>A0ABD0LG49_9CAEN</name>
<protein>
    <submittedName>
        <fullName evidence="1">Uncharacterized protein</fullName>
    </submittedName>
</protein>
<proteinExistence type="predicted"/>
<reference evidence="1 2" key="1">
    <citation type="journal article" date="2023" name="Sci. Data">
        <title>Genome assembly of the Korean intertidal mud-creeper Batillaria attramentaria.</title>
        <authorList>
            <person name="Patra A.K."/>
            <person name="Ho P.T."/>
            <person name="Jun S."/>
            <person name="Lee S.J."/>
            <person name="Kim Y."/>
            <person name="Won Y.J."/>
        </authorList>
    </citation>
    <scope>NUCLEOTIDE SEQUENCE [LARGE SCALE GENOMIC DNA]</scope>
    <source>
        <strain evidence="1">Wonlab-2016</strain>
    </source>
</reference>
<organism evidence="1 2">
    <name type="scientific">Batillaria attramentaria</name>
    <dbReference type="NCBI Taxonomy" id="370345"/>
    <lineage>
        <taxon>Eukaryota</taxon>
        <taxon>Metazoa</taxon>
        <taxon>Spiralia</taxon>
        <taxon>Lophotrochozoa</taxon>
        <taxon>Mollusca</taxon>
        <taxon>Gastropoda</taxon>
        <taxon>Caenogastropoda</taxon>
        <taxon>Sorbeoconcha</taxon>
        <taxon>Cerithioidea</taxon>
        <taxon>Batillariidae</taxon>
        <taxon>Batillaria</taxon>
    </lineage>
</organism>
<comment type="caution">
    <text evidence="1">The sequence shown here is derived from an EMBL/GenBank/DDBJ whole genome shotgun (WGS) entry which is preliminary data.</text>
</comment>
<gene>
    <name evidence="1" type="ORF">BaRGS_00010585</name>
</gene>
<dbReference type="Proteomes" id="UP001519460">
    <property type="component" value="Unassembled WGS sequence"/>
</dbReference>
<evidence type="ECO:0000313" key="1">
    <source>
        <dbReference type="EMBL" id="KAK7498325.1"/>
    </source>
</evidence>
<dbReference type="AlphaFoldDB" id="A0ABD0LG49"/>
<keyword evidence="2" id="KW-1185">Reference proteome</keyword>
<evidence type="ECO:0000313" key="2">
    <source>
        <dbReference type="Proteomes" id="UP001519460"/>
    </source>
</evidence>
<accession>A0ABD0LG49</accession>
<dbReference type="EMBL" id="JACVVK020000052">
    <property type="protein sequence ID" value="KAK7498325.1"/>
    <property type="molecule type" value="Genomic_DNA"/>
</dbReference>
<sequence length="115" mass="12625">MISQGVSILCGMKYYCHGVPWKRIPSAKKKSELLNKGAVVLTAHEKVLTAFAILSSQVCFNVFTSTPTSWTPLPLWAITAASFFFSGFPLPPTSQLHGVTRHFLSQGRTSFGYEA</sequence>